<sequence length="284" mass="32288">MTRFDQAAWSTVVSRGARKKAIALTLMKKQPGDDGNKHDTVILRPRERVRVTEVSPKDLKTALAKAIDNHSKYDRCYQIRILEVTHTIAVETWLTHLAEHLLKLKTIRTPDNEIPVSTYFALNRNQVRGVIYGIDPTDDPENLLPNLVSTTHWILDARPMGKKSKTALITFEGKRTPRYATYYGCMREVCAYRPRAVLCTRCLAIGDKADICPNEEEQRCPDCGRENMHGEDGCMDTSPQCKNCKGAHLATDSPCPEWREANEQLRQTGKMRKKPASNRRQAPR</sequence>
<accession>A0AC60QRZ2</accession>
<keyword evidence="2" id="KW-1185">Reference proteome</keyword>
<protein>
    <submittedName>
        <fullName evidence="1">Uncharacterized protein</fullName>
    </submittedName>
</protein>
<evidence type="ECO:0000313" key="1">
    <source>
        <dbReference type="EMBL" id="KAG0440129.1"/>
    </source>
</evidence>
<proteinExistence type="predicted"/>
<comment type="caution">
    <text evidence="1">The sequence shown here is derived from an EMBL/GenBank/DDBJ whole genome shotgun (WGS) entry which is preliminary data.</text>
</comment>
<gene>
    <name evidence="1" type="ORF">HPB47_016394</name>
</gene>
<organism evidence="1 2">
    <name type="scientific">Ixodes persulcatus</name>
    <name type="common">Taiga tick</name>
    <dbReference type="NCBI Taxonomy" id="34615"/>
    <lineage>
        <taxon>Eukaryota</taxon>
        <taxon>Metazoa</taxon>
        <taxon>Ecdysozoa</taxon>
        <taxon>Arthropoda</taxon>
        <taxon>Chelicerata</taxon>
        <taxon>Arachnida</taxon>
        <taxon>Acari</taxon>
        <taxon>Parasitiformes</taxon>
        <taxon>Ixodida</taxon>
        <taxon>Ixodoidea</taxon>
        <taxon>Ixodidae</taxon>
        <taxon>Ixodinae</taxon>
        <taxon>Ixodes</taxon>
    </lineage>
</organism>
<name>A0AC60QRZ2_IXOPE</name>
<dbReference type="Proteomes" id="UP000805193">
    <property type="component" value="Unassembled WGS sequence"/>
</dbReference>
<evidence type="ECO:0000313" key="2">
    <source>
        <dbReference type="Proteomes" id="UP000805193"/>
    </source>
</evidence>
<reference evidence="1 2" key="1">
    <citation type="journal article" date="2020" name="Cell">
        <title>Large-Scale Comparative Analyses of Tick Genomes Elucidate Their Genetic Diversity and Vector Capacities.</title>
        <authorList>
            <consortium name="Tick Genome and Microbiome Consortium (TIGMIC)"/>
            <person name="Jia N."/>
            <person name="Wang J."/>
            <person name="Shi W."/>
            <person name="Du L."/>
            <person name="Sun Y."/>
            <person name="Zhan W."/>
            <person name="Jiang J.F."/>
            <person name="Wang Q."/>
            <person name="Zhang B."/>
            <person name="Ji P."/>
            <person name="Bell-Sakyi L."/>
            <person name="Cui X.M."/>
            <person name="Yuan T.T."/>
            <person name="Jiang B.G."/>
            <person name="Yang W.F."/>
            <person name="Lam T.T."/>
            <person name="Chang Q.C."/>
            <person name="Ding S.J."/>
            <person name="Wang X.J."/>
            <person name="Zhu J.G."/>
            <person name="Ruan X.D."/>
            <person name="Zhao L."/>
            <person name="Wei J.T."/>
            <person name="Ye R.Z."/>
            <person name="Que T.C."/>
            <person name="Du C.H."/>
            <person name="Zhou Y.H."/>
            <person name="Cheng J.X."/>
            <person name="Dai P.F."/>
            <person name="Guo W.B."/>
            <person name="Han X.H."/>
            <person name="Huang E.J."/>
            <person name="Li L.F."/>
            <person name="Wei W."/>
            <person name="Gao Y.C."/>
            <person name="Liu J.Z."/>
            <person name="Shao H.Z."/>
            <person name="Wang X."/>
            <person name="Wang C.C."/>
            <person name="Yang T.C."/>
            <person name="Huo Q.B."/>
            <person name="Li W."/>
            <person name="Chen H.Y."/>
            <person name="Chen S.E."/>
            <person name="Zhou L.G."/>
            <person name="Ni X.B."/>
            <person name="Tian J.H."/>
            <person name="Sheng Y."/>
            <person name="Liu T."/>
            <person name="Pan Y.S."/>
            <person name="Xia L.Y."/>
            <person name="Li J."/>
            <person name="Zhao F."/>
            <person name="Cao W.C."/>
        </authorList>
    </citation>
    <scope>NUCLEOTIDE SEQUENCE [LARGE SCALE GENOMIC DNA]</scope>
    <source>
        <strain evidence="1">Iper-2018</strain>
    </source>
</reference>
<dbReference type="EMBL" id="JABSTQ010005106">
    <property type="protein sequence ID" value="KAG0440129.1"/>
    <property type="molecule type" value="Genomic_DNA"/>
</dbReference>